<protein>
    <submittedName>
        <fullName evidence="6">Beta-ketoacyl-[acyl-carrier-protein] synthase family protein</fullName>
    </submittedName>
</protein>
<comment type="similarity">
    <text evidence="1 4">Belongs to the thiolase-like superfamily. Beta-ketoacyl-ACP synthases family.</text>
</comment>
<dbReference type="Gene3D" id="3.40.47.10">
    <property type="match status" value="2"/>
</dbReference>
<evidence type="ECO:0000256" key="1">
    <source>
        <dbReference type="ARBA" id="ARBA00008467"/>
    </source>
</evidence>
<dbReference type="EMBL" id="JBHTCF010000014">
    <property type="protein sequence ID" value="MFC7308064.1"/>
    <property type="molecule type" value="Genomic_DNA"/>
</dbReference>
<dbReference type="InterPro" id="IPR014031">
    <property type="entry name" value="Ketoacyl_synth_C"/>
</dbReference>
<organism evidence="6 7">
    <name type="scientific">Streptomyces monticola</name>
    <dbReference type="NCBI Taxonomy" id="2666263"/>
    <lineage>
        <taxon>Bacteria</taxon>
        <taxon>Bacillati</taxon>
        <taxon>Actinomycetota</taxon>
        <taxon>Actinomycetes</taxon>
        <taxon>Kitasatosporales</taxon>
        <taxon>Streptomycetaceae</taxon>
        <taxon>Streptomyces</taxon>
    </lineage>
</organism>
<dbReference type="InterPro" id="IPR016039">
    <property type="entry name" value="Thiolase-like"/>
</dbReference>
<dbReference type="PROSITE" id="PS52004">
    <property type="entry name" value="KS3_2"/>
    <property type="match status" value="1"/>
</dbReference>
<name>A0ABW2JPI1_9ACTN</name>
<evidence type="ECO:0000256" key="4">
    <source>
        <dbReference type="RuleBase" id="RU003694"/>
    </source>
</evidence>
<evidence type="ECO:0000256" key="2">
    <source>
        <dbReference type="ARBA" id="ARBA00022679"/>
    </source>
</evidence>
<sequence>MTTTHRPTPVPVTGIGAITSLGLGAEATWQAVLAGTSGVRQLNDPWATDLPVRIGAPVTAELPLERKEARHMDRCSQFGVVAGREAWQDAGFEGAAGTESCALDPRRVAAVVGVGVGGLDTTLDQYNVLSGKGARAISPYSVTMLIPSGPAGHVGLDIGARGGVHTVVSACASGSEAVLRGAQLIHAGDADVVLVVGTEAAMVPLTIAGFAAMRALSTRNEDPTAASRPFDAERDGFVLGEGGAALVLEHPDHARARGAQPRAHFLAGITTSDSHHVAQPAPEAREAARAISLSLHRAGVDRDDVTHVNAHATGTPAGDLAEARAYRDSLQASADRVAVSATKSITGHLLGAAGALEALLTVRALQERTAPATLNVDTLDDGVELDVVRDRPRPLPPGPSAAVSSSFGFGGHNVALVFGAEQETG</sequence>
<dbReference type="RefSeq" id="WP_381835721.1">
    <property type="nucleotide sequence ID" value="NZ_JBHTCF010000014.1"/>
</dbReference>
<feature type="domain" description="Ketosynthase family 3 (KS3)" evidence="5">
    <location>
        <begin position="7"/>
        <end position="420"/>
    </location>
</feature>
<keyword evidence="2 4" id="KW-0808">Transferase</keyword>
<dbReference type="SUPFAM" id="SSF53901">
    <property type="entry name" value="Thiolase-like"/>
    <property type="match status" value="2"/>
</dbReference>
<dbReference type="CDD" id="cd00834">
    <property type="entry name" value="KAS_I_II"/>
    <property type="match status" value="1"/>
</dbReference>
<reference evidence="7" key="1">
    <citation type="journal article" date="2019" name="Int. J. Syst. Evol. Microbiol.">
        <title>The Global Catalogue of Microorganisms (GCM) 10K type strain sequencing project: providing services to taxonomists for standard genome sequencing and annotation.</title>
        <authorList>
            <consortium name="The Broad Institute Genomics Platform"/>
            <consortium name="The Broad Institute Genome Sequencing Center for Infectious Disease"/>
            <person name="Wu L."/>
            <person name="Ma J."/>
        </authorList>
    </citation>
    <scope>NUCLEOTIDE SEQUENCE [LARGE SCALE GENOMIC DNA]</scope>
    <source>
        <strain evidence="7">SYNS20</strain>
    </source>
</reference>
<evidence type="ECO:0000313" key="7">
    <source>
        <dbReference type="Proteomes" id="UP001596523"/>
    </source>
</evidence>
<dbReference type="InterPro" id="IPR000794">
    <property type="entry name" value="Beta-ketoacyl_synthase"/>
</dbReference>
<keyword evidence="7" id="KW-1185">Reference proteome</keyword>
<evidence type="ECO:0000313" key="6">
    <source>
        <dbReference type="EMBL" id="MFC7308064.1"/>
    </source>
</evidence>
<dbReference type="Pfam" id="PF02801">
    <property type="entry name" value="Ketoacyl-synt_C"/>
    <property type="match status" value="1"/>
</dbReference>
<proteinExistence type="inferred from homology"/>
<dbReference type="PANTHER" id="PTHR11712:SF336">
    <property type="entry name" value="3-OXOACYL-[ACYL-CARRIER-PROTEIN] SYNTHASE, MITOCHONDRIAL"/>
    <property type="match status" value="1"/>
</dbReference>
<dbReference type="PROSITE" id="PS00606">
    <property type="entry name" value="KS3_1"/>
    <property type="match status" value="1"/>
</dbReference>
<dbReference type="Pfam" id="PF00109">
    <property type="entry name" value="ketoacyl-synt"/>
    <property type="match status" value="1"/>
</dbReference>
<dbReference type="InterPro" id="IPR020841">
    <property type="entry name" value="PKS_Beta-ketoAc_synthase_dom"/>
</dbReference>
<accession>A0ABW2JPI1</accession>
<dbReference type="SMART" id="SM00825">
    <property type="entry name" value="PKS_KS"/>
    <property type="match status" value="1"/>
</dbReference>
<dbReference type="InterPro" id="IPR018201">
    <property type="entry name" value="Ketoacyl_synth_AS"/>
</dbReference>
<evidence type="ECO:0000259" key="5">
    <source>
        <dbReference type="PROSITE" id="PS52004"/>
    </source>
</evidence>
<dbReference type="NCBIfam" id="NF005589">
    <property type="entry name" value="PRK07314.1"/>
    <property type="match status" value="1"/>
</dbReference>
<keyword evidence="3" id="KW-0012">Acyltransferase</keyword>
<dbReference type="PANTHER" id="PTHR11712">
    <property type="entry name" value="POLYKETIDE SYNTHASE-RELATED"/>
    <property type="match status" value="1"/>
</dbReference>
<gene>
    <name evidence="6" type="ORF">ACFQVC_28025</name>
</gene>
<dbReference type="Proteomes" id="UP001596523">
    <property type="component" value="Unassembled WGS sequence"/>
</dbReference>
<dbReference type="InterPro" id="IPR014030">
    <property type="entry name" value="Ketoacyl_synth_N"/>
</dbReference>
<comment type="caution">
    <text evidence="6">The sequence shown here is derived from an EMBL/GenBank/DDBJ whole genome shotgun (WGS) entry which is preliminary data.</text>
</comment>
<evidence type="ECO:0000256" key="3">
    <source>
        <dbReference type="ARBA" id="ARBA00023315"/>
    </source>
</evidence>